<dbReference type="InterPro" id="IPR027417">
    <property type="entry name" value="P-loop_NTPase"/>
</dbReference>
<feature type="domain" description="ABC transporter" evidence="4">
    <location>
        <begin position="4"/>
        <end position="239"/>
    </location>
</feature>
<evidence type="ECO:0000259" key="4">
    <source>
        <dbReference type="PROSITE" id="PS50893"/>
    </source>
</evidence>
<dbReference type="InterPro" id="IPR003439">
    <property type="entry name" value="ABC_transporter-like_ATP-bd"/>
</dbReference>
<evidence type="ECO:0000256" key="1">
    <source>
        <dbReference type="ARBA" id="ARBA00022448"/>
    </source>
</evidence>
<keyword evidence="3" id="KW-0067">ATP-binding</keyword>
<evidence type="ECO:0000313" key="6">
    <source>
        <dbReference type="Proteomes" id="UP000001208"/>
    </source>
</evidence>
<dbReference type="PANTHER" id="PTHR42781:SF4">
    <property type="entry name" value="SPERMIDINE_PUTRESCINE IMPORT ATP-BINDING PROTEIN POTA"/>
    <property type="match status" value="1"/>
</dbReference>
<dbReference type="GO" id="GO:0005524">
    <property type="term" value="F:ATP binding"/>
    <property type="evidence" value="ECO:0007669"/>
    <property type="project" value="UniProtKB-KW"/>
</dbReference>
<sequence>MAIIRFDNVTFRQNGKPIIEDFSFTFPEGELTLLLGPAGSGKGLILKMIAGIVEPDDGQVLCDGADVFSGSDDEIKRIRAKISYLFRSGGLISNLTIKENLLLPLDFHFPEILKQEKRQMIDNYLNEFGILSSKEKRPADVSRSICKQVGLIRSLIIQSKIMLFDEPFYDCDIRGKLLIQHQIERNKKNKITQIILTQSTENLIEFADWIMIFENGKVQEMNRRDEILNSDNSITKFYL</sequence>
<dbReference type="EMBL" id="CP001100">
    <property type="protein sequence ID" value="ACF14622.1"/>
    <property type="molecule type" value="Genomic_DNA"/>
</dbReference>
<keyword evidence="6" id="KW-1185">Reference proteome</keyword>
<dbReference type="Gene3D" id="3.40.50.300">
    <property type="entry name" value="P-loop containing nucleotide triphosphate hydrolases"/>
    <property type="match status" value="1"/>
</dbReference>
<dbReference type="InterPro" id="IPR003593">
    <property type="entry name" value="AAA+_ATPase"/>
</dbReference>
<gene>
    <name evidence="5" type="ordered locus">Ctha_2171</name>
</gene>
<dbReference type="HOGENOM" id="CLU_000604_1_22_10"/>
<dbReference type="RefSeq" id="WP_012500705.1">
    <property type="nucleotide sequence ID" value="NC_011026.1"/>
</dbReference>
<name>B3QVW8_CHLT3</name>
<accession>B3QVW8</accession>
<keyword evidence="1" id="KW-0813">Transport</keyword>
<dbReference type="eggNOG" id="COG1127">
    <property type="taxonomic scope" value="Bacteria"/>
</dbReference>
<evidence type="ECO:0000313" key="5">
    <source>
        <dbReference type="EMBL" id="ACF14622.1"/>
    </source>
</evidence>
<dbReference type="KEGG" id="cts:Ctha_2171"/>
<dbReference type="SMART" id="SM00382">
    <property type="entry name" value="AAA"/>
    <property type="match status" value="1"/>
</dbReference>
<protein>
    <submittedName>
        <fullName evidence="5">ABC transporter-related protein</fullName>
    </submittedName>
</protein>
<dbReference type="AlphaFoldDB" id="B3QVW8"/>
<keyword evidence="2" id="KW-0547">Nucleotide-binding</keyword>
<organism evidence="5 6">
    <name type="scientific">Chloroherpeton thalassium (strain ATCC 35110 / GB-78)</name>
    <dbReference type="NCBI Taxonomy" id="517418"/>
    <lineage>
        <taxon>Bacteria</taxon>
        <taxon>Pseudomonadati</taxon>
        <taxon>Chlorobiota</taxon>
        <taxon>Chlorobiia</taxon>
        <taxon>Chlorobiales</taxon>
        <taxon>Chloroherpetonaceae</taxon>
        <taxon>Chloroherpeton</taxon>
    </lineage>
</organism>
<dbReference type="InterPro" id="IPR050093">
    <property type="entry name" value="ABC_SmlMolc_Importer"/>
</dbReference>
<dbReference type="OrthoDB" id="9802264at2"/>
<dbReference type="Pfam" id="PF00005">
    <property type="entry name" value="ABC_tran"/>
    <property type="match status" value="1"/>
</dbReference>
<dbReference type="STRING" id="517418.Ctha_2171"/>
<reference evidence="5 6" key="1">
    <citation type="submission" date="2008-06" db="EMBL/GenBank/DDBJ databases">
        <title>Complete sequence of Chloroherpeton thalassium ATCC 35110.</title>
        <authorList>
            <consortium name="US DOE Joint Genome Institute"/>
            <person name="Lucas S."/>
            <person name="Copeland A."/>
            <person name="Lapidus A."/>
            <person name="Glavina del Rio T."/>
            <person name="Dalin E."/>
            <person name="Tice H."/>
            <person name="Bruce D."/>
            <person name="Goodwin L."/>
            <person name="Pitluck S."/>
            <person name="Schmutz J."/>
            <person name="Larimer F."/>
            <person name="Land M."/>
            <person name="Hauser L."/>
            <person name="Kyrpides N."/>
            <person name="Mikhailova N."/>
            <person name="Liu Z."/>
            <person name="Li T."/>
            <person name="Zhao F."/>
            <person name="Overmann J."/>
            <person name="Bryant D.A."/>
            <person name="Richardson P."/>
        </authorList>
    </citation>
    <scope>NUCLEOTIDE SEQUENCE [LARGE SCALE GENOMIC DNA]</scope>
    <source>
        <strain evidence="6">ATCC 35110 / GB-78</strain>
    </source>
</reference>
<dbReference type="PANTHER" id="PTHR42781">
    <property type="entry name" value="SPERMIDINE/PUTRESCINE IMPORT ATP-BINDING PROTEIN POTA"/>
    <property type="match status" value="1"/>
</dbReference>
<proteinExistence type="predicted"/>
<dbReference type="GO" id="GO:0016887">
    <property type="term" value="F:ATP hydrolysis activity"/>
    <property type="evidence" value="ECO:0007669"/>
    <property type="project" value="InterPro"/>
</dbReference>
<evidence type="ECO:0000256" key="3">
    <source>
        <dbReference type="ARBA" id="ARBA00022840"/>
    </source>
</evidence>
<dbReference type="PROSITE" id="PS50893">
    <property type="entry name" value="ABC_TRANSPORTER_2"/>
    <property type="match status" value="1"/>
</dbReference>
<dbReference type="Proteomes" id="UP000001208">
    <property type="component" value="Chromosome"/>
</dbReference>
<evidence type="ECO:0000256" key="2">
    <source>
        <dbReference type="ARBA" id="ARBA00022741"/>
    </source>
</evidence>
<dbReference type="SUPFAM" id="SSF52540">
    <property type="entry name" value="P-loop containing nucleoside triphosphate hydrolases"/>
    <property type="match status" value="1"/>
</dbReference>